<keyword evidence="6" id="KW-1185">Reference proteome</keyword>
<dbReference type="InterPro" id="IPR013520">
    <property type="entry name" value="Ribonucl_H"/>
</dbReference>
<keyword evidence="1" id="KW-0540">Nuclease</keyword>
<dbReference type="SMART" id="SM00479">
    <property type="entry name" value="EXOIII"/>
    <property type="match status" value="1"/>
</dbReference>
<dbReference type="OrthoDB" id="190275at2"/>
<dbReference type="SUPFAM" id="SSF53098">
    <property type="entry name" value="Ribonuclease H-like"/>
    <property type="match status" value="1"/>
</dbReference>
<dbReference type="InterPro" id="IPR036397">
    <property type="entry name" value="RNaseH_sf"/>
</dbReference>
<feature type="domain" description="Exonuclease" evidence="4">
    <location>
        <begin position="40"/>
        <end position="213"/>
    </location>
</feature>
<dbReference type="GO" id="GO:0008408">
    <property type="term" value="F:3'-5' exonuclease activity"/>
    <property type="evidence" value="ECO:0007669"/>
    <property type="project" value="TreeGrafter"/>
</dbReference>
<dbReference type="GO" id="GO:0005829">
    <property type="term" value="C:cytosol"/>
    <property type="evidence" value="ECO:0007669"/>
    <property type="project" value="TreeGrafter"/>
</dbReference>
<evidence type="ECO:0000313" key="6">
    <source>
        <dbReference type="Proteomes" id="UP000188145"/>
    </source>
</evidence>
<organism evidence="5 6">
    <name type="scientific">Tessaracoccus aquimaris</name>
    <dbReference type="NCBI Taxonomy" id="1332264"/>
    <lineage>
        <taxon>Bacteria</taxon>
        <taxon>Bacillati</taxon>
        <taxon>Actinomycetota</taxon>
        <taxon>Actinomycetes</taxon>
        <taxon>Propionibacteriales</taxon>
        <taxon>Propionibacteriaceae</taxon>
        <taxon>Tessaracoccus</taxon>
    </lineage>
</organism>
<evidence type="ECO:0000256" key="3">
    <source>
        <dbReference type="ARBA" id="ARBA00022839"/>
    </source>
</evidence>
<dbReference type="EMBL" id="CP019606">
    <property type="protein sequence ID" value="AQP47614.1"/>
    <property type="molecule type" value="Genomic_DNA"/>
</dbReference>
<dbReference type="GO" id="GO:0003676">
    <property type="term" value="F:nucleic acid binding"/>
    <property type="evidence" value="ECO:0007669"/>
    <property type="project" value="InterPro"/>
</dbReference>
<dbReference type="AlphaFoldDB" id="A0A1Q2CND4"/>
<name>A0A1Q2CND4_9ACTN</name>
<proteinExistence type="predicted"/>
<dbReference type="CDD" id="cd06127">
    <property type="entry name" value="DEDDh"/>
    <property type="match status" value="1"/>
</dbReference>
<keyword evidence="2" id="KW-0378">Hydrolase</keyword>
<evidence type="ECO:0000313" key="5">
    <source>
        <dbReference type="EMBL" id="AQP47614.1"/>
    </source>
</evidence>
<dbReference type="PANTHER" id="PTHR30231">
    <property type="entry name" value="DNA POLYMERASE III SUBUNIT EPSILON"/>
    <property type="match status" value="1"/>
</dbReference>
<dbReference type="Proteomes" id="UP000188145">
    <property type="component" value="Chromosome"/>
</dbReference>
<keyword evidence="3" id="KW-0269">Exonuclease</keyword>
<dbReference type="STRING" id="1332264.BW730_09020"/>
<gene>
    <name evidence="5" type="ORF">BW730_09020</name>
</gene>
<dbReference type="RefSeq" id="WP_077685941.1">
    <property type="nucleotide sequence ID" value="NZ_CP019606.1"/>
</dbReference>
<dbReference type="KEGG" id="tes:BW730_09020"/>
<dbReference type="InterPro" id="IPR012337">
    <property type="entry name" value="RNaseH-like_sf"/>
</dbReference>
<evidence type="ECO:0000259" key="4">
    <source>
        <dbReference type="SMART" id="SM00479"/>
    </source>
</evidence>
<accession>A0A1Q2CND4</accession>
<evidence type="ECO:0000256" key="1">
    <source>
        <dbReference type="ARBA" id="ARBA00022722"/>
    </source>
</evidence>
<dbReference type="Gene3D" id="3.30.420.10">
    <property type="entry name" value="Ribonuclease H-like superfamily/Ribonuclease H"/>
    <property type="match status" value="1"/>
</dbReference>
<dbReference type="Pfam" id="PF00929">
    <property type="entry name" value="RNase_T"/>
    <property type="match status" value="1"/>
</dbReference>
<reference evidence="6" key="1">
    <citation type="submission" date="2017-02" db="EMBL/GenBank/DDBJ databases">
        <title>Tessaracoccus aquaemaris sp. nov., isolated from the intestine of a Korean rockfish, Sebastes schlegelii, in a marine aquaculture pond.</title>
        <authorList>
            <person name="Tak E.J."/>
            <person name="Bae J.-W."/>
        </authorList>
    </citation>
    <scope>NUCLEOTIDE SEQUENCE [LARGE SCALE GENOMIC DNA]</scope>
    <source>
        <strain evidence="6">NSG39</strain>
    </source>
</reference>
<sequence>MRFFRRRSNAALATSVPEGGLRRFLEAPVAPPGTRLEDARLLAVDLETTGLDARTDHILSVGTLAVDGTRIPFGTAESYLVDQGVDVGQSAVIHQLTDDEVRAEGVGIEEALDRVFGALAGRVLLAHHVAVEDGFLRAAVRRLYGVDIAIPSIDTMALGLRALGDAEDLPRDAARLWRLRARAGLPSYRGHDALTDALACAELYLALAQELRLTTLGAAARA</sequence>
<evidence type="ECO:0000256" key="2">
    <source>
        <dbReference type="ARBA" id="ARBA00022801"/>
    </source>
</evidence>
<protein>
    <recommendedName>
        <fullName evidence="4">Exonuclease domain-containing protein</fullName>
    </recommendedName>
</protein>
<dbReference type="PANTHER" id="PTHR30231:SF4">
    <property type="entry name" value="PROTEIN NEN2"/>
    <property type="match status" value="1"/>
</dbReference>